<dbReference type="AlphaFoldDB" id="A0A6A4HZ34"/>
<sequence>MLKPSLSSVQLTSRPSIYLQFASSAQVQMFKKAMAGIHPQKLTANLYTLDFTHQVCYFQLNMTGLQRVYRHVDLGPGETIVLEREDHAVGLVIHHSTDTDNPLCNQPEGYPTHSDTAFRYRIVPTHHSVIRLVGSACVAPSERISEPASGQHHSSALLGVRRFKAYRHSHPLEDIRNDLNFAQPGPIYVVTRGTRVGFFPSLTIAQEFTLHVSSNAWKKCKDMEEAFDYYSRTYNETNRGLLGVQVLPATVISANPLIDETHPLNQEDIVLAMHRNGRVTIEREPADGNPFYPLDDLPAYSYREALVAAVEEQRQEETASAPTSFAPPSGPIVISDSDSDSGESYACDFSHFTPADYEEIEFIERAWTASQQVEYNEERAIKHALTASLSQQ</sequence>
<protein>
    <submittedName>
        <fullName evidence="2">Uncharacterized protein</fullName>
    </submittedName>
</protein>
<evidence type="ECO:0000313" key="2">
    <source>
        <dbReference type="EMBL" id="KAE9403291.1"/>
    </source>
</evidence>
<dbReference type="EMBL" id="ML769426">
    <property type="protein sequence ID" value="KAE9403291.1"/>
    <property type="molecule type" value="Genomic_DNA"/>
</dbReference>
<accession>A0A6A4HZ34</accession>
<dbReference type="OrthoDB" id="3131600at2759"/>
<proteinExistence type="predicted"/>
<name>A0A6A4HZ34_9AGAR</name>
<reference evidence="2" key="1">
    <citation type="journal article" date="2019" name="Environ. Microbiol.">
        <title>Fungal ecological strategies reflected in gene transcription - a case study of two litter decomposers.</title>
        <authorList>
            <person name="Barbi F."/>
            <person name="Kohler A."/>
            <person name="Barry K."/>
            <person name="Baskaran P."/>
            <person name="Daum C."/>
            <person name="Fauchery L."/>
            <person name="Ihrmark K."/>
            <person name="Kuo A."/>
            <person name="LaButti K."/>
            <person name="Lipzen A."/>
            <person name="Morin E."/>
            <person name="Grigoriev I.V."/>
            <person name="Henrissat B."/>
            <person name="Lindahl B."/>
            <person name="Martin F."/>
        </authorList>
    </citation>
    <scope>NUCLEOTIDE SEQUENCE</scope>
    <source>
        <strain evidence="2">JB14</strain>
    </source>
</reference>
<organism evidence="2 3">
    <name type="scientific">Gymnopus androsaceus JB14</name>
    <dbReference type="NCBI Taxonomy" id="1447944"/>
    <lineage>
        <taxon>Eukaryota</taxon>
        <taxon>Fungi</taxon>
        <taxon>Dikarya</taxon>
        <taxon>Basidiomycota</taxon>
        <taxon>Agaricomycotina</taxon>
        <taxon>Agaricomycetes</taxon>
        <taxon>Agaricomycetidae</taxon>
        <taxon>Agaricales</taxon>
        <taxon>Marasmiineae</taxon>
        <taxon>Omphalotaceae</taxon>
        <taxon>Gymnopus</taxon>
    </lineage>
</organism>
<dbReference type="Proteomes" id="UP000799118">
    <property type="component" value="Unassembled WGS sequence"/>
</dbReference>
<gene>
    <name evidence="2" type="ORF">BT96DRAFT_990332</name>
</gene>
<feature type="region of interest" description="Disordered" evidence="1">
    <location>
        <begin position="312"/>
        <end position="340"/>
    </location>
</feature>
<keyword evidence="3" id="KW-1185">Reference proteome</keyword>
<evidence type="ECO:0000313" key="3">
    <source>
        <dbReference type="Proteomes" id="UP000799118"/>
    </source>
</evidence>
<evidence type="ECO:0000256" key="1">
    <source>
        <dbReference type="SAM" id="MobiDB-lite"/>
    </source>
</evidence>